<evidence type="ECO:0000256" key="2">
    <source>
        <dbReference type="ARBA" id="ARBA00023125"/>
    </source>
</evidence>
<dbReference type="RefSeq" id="WP_161767174.1">
    <property type="nucleotide sequence ID" value="NZ_JAAATW010000002.1"/>
</dbReference>
<dbReference type="Proteomes" id="UP001517376">
    <property type="component" value="Unassembled WGS sequence"/>
</dbReference>
<dbReference type="SUPFAM" id="SSF54909">
    <property type="entry name" value="Dimeric alpha+beta barrel"/>
    <property type="match status" value="1"/>
</dbReference>
<sequence length="156" mass="17291">MADPAQIDEFDVRIIQTLQREGRLSVQDLSQRVGLSPTPVLRRMRRLEKDGVITGYAALVDEVAVGFPVQVFVSVKLDRQVDAALVSFEAAVQDFPEVVDCWLMTGNRDYLLRVVTDSLAGFEAFLTGRLTRLPSVSSIESSIPLRRVKAGISRSL</sequence>
<dbReference type="InterPro" id="IPR019887">
    <property type="entry name" value="Tscrpt_reg_AsnC/Lrp_C"/>
</dbReference>
<evidence type="ECO:0000256" key="3">
    <source>
        <dbReference type="ARBA" id="ARBA00023163"/>
    </source>
</evidence>
<dbReference type="PRINTS" id="PR00033">
    <property type="entry name" value="HTHASNC"/>
</dbReference>
<dbReference type="SMART" id="SM00344">
    <property type="entry name" value="HTH_ASNC"/>
    <property type="match status" value="1"/>
</dbReference>
<gene>
    <name evidence="5" type="ORF">GU920_11645</name>
</gene>
<keyword evidence="6" id="KW-1185">Reference proteome</keyword>
<protein>
    <submittedName>
        <fullName evidence="5">Winged helix-turn-helix transcriptional regulator</fullName>
    </submittedName>
</protein>
<comment type="caution">
    <text evidence="5">The sequence shown here is derived from an EMBL/GenBank/DDBJ whole genome shotgun (WGS) entry which is preliminary data.</text>
</comment>
<dbReference type="Pfam" id="PF13412">
    <property type="entry name" value="HTH_24"/>
    <property type="match status" value="1"/>
</dbReference>
<dbReference type="PANTHER" id="PTHR30154:SF34">
    <property type="entry name" value="TRANSCRIPTIONAL REGULATOR AZLB"/>
    <property type="match status" value="1"/>
</dbReference>
<dbReference type="InterPro" id="IPR011008">
    <property type="entry name" value="Dimeric_a/b-barrel"/>
</dbReference>
<proteinExistence type="predicted"/>
<dbReference type="InterPro" id="IPR036388">
    <property type="entry name" value="WH-like_DNA-bd_sf"/>
</dbReference>
<dbReference type="InterPro" id="IPR011991">
    <property type="entry name" value="ArsR-like_HTH"/>
</dbReference>
<evidence type="ECO:0000259" key="4">
    <source>
        <dbReference type="PROSITE" id="PS50956"/>
    </source>
</evidence>
<dbReference type="InterPro" id="IPR019888">
    <property type="entry name" value="Tscrpt_reg_AsnC-like"/>
</dbReference>
<dbReference type="SUPFAM" id="SSF46785">
    <property type="entry name" value="Winged helix' DNA-binding domain"/>
    <property type="match status" value="1"/>
</dbReference>
<accession>A0ABW9Y6J2</accession>
<evidence type="ECO:0000313" key="5">
    <source>
        <dbReference type="EMBL" id="NBE08192.1"/>
    </source>
</evidence>
<evidence type="ECO:0000313" key="6">
    <source>
        <dbReference type="Proteomes" id="UP001517376"/>
    </source>
</evidence>
<dbReference type="Pfam" id="PF01037">
    <property type="entry name" value="AsnC_trans_reg"/>
    <property type="match status" value="1"/>
</dbReference>
<dbReference type="PROSITE" id="PS50956">
    <property type="entry name" value="HTH_ASNC_2"/>
    <property type="match status" value="1"/>
</dbReference>
<keyword evidence="3" id="KW-0804">Transcription</keyword>
<dbReference type="PANTHER" id="PTHR30154">
    <property type="entry name" value="LEUCINE-RESPONSIVE REGULATORY PROTEIN"/>
    <property type="match status" value="1"/>
</dbReference>
<dbReference type="CDD" id="cd00090">
    <property type="entry name" value="HTH_ARSR"/>
    <property type="match status" value="1"/>
</dbReference>
<dbReference type="EMBL" id="JAAATW010000002">
    <property type="protein sequence ID" value="NBE08192.1"/>
    <property type="molecule type" value="Genomic_DNA"/>
</dbReference>
<evidence type="ECO:0000256" key="1">
    <source>
        <dbReference type="ARBA" id="ARBA00023015"/>
    </source>
</evidence>
<dbReference type="InterPro" id="IPR000485">
    <property type="entry name" value="AsnC-type_HTH_dom"/>
</dbReference>
<organism evidence="5 6">
    <name type="scientific">Paragemmobacter ruber</name>
    <dbReference type="NCBI Taxonomy" id="1985673"/>
    <lineage>
        <taxon>Bacteria</taxon>
        <taxon>Pseudomonadati</taxon>
        <taxon>Pseudomonadota</taxon>
        <taxon>Alphaproteobacteria</taxon>
        <taxon>Rhodobacterales</taxon>
        <taxon>Paracoccaceae</taxon>
        <taxon>Paragemmobacter</taxon>
    </lineage>
</organism>
<name>A0ABW9Y6J2_9RHOB</name>
<dbReference type="InterPro" id="IPR036390">
    <property type="entry name" value="WH_DNA-bd_sf"/>
</dbReference>
<reference evidence="6" key="1">
    <citation type="submission" date="2020-01" db="EMBL/GenBank/DDBJ databases">
        <title>Sphingomonas sp. strain CSW-10.</title>
        <authorList>
            <person name="Chen W.-M."/>
        </authorList>
    </citation>
    <scope>NUCLEOTIDE SEQUENCE [LARGE SCALE GENOMIC DNA]</scope>
    <source>
        <strain evidence="6">CCP-1</strain>
    </source>
</reference>
<dbReference type="Gene3D" id="3.30.70.920">
    <property type="match status" value="1"/>
</dbReference>
<keyword evidence="2" id="KW-0238">DNA-binding</keyword>
<feature type="domain" description="HTH asnC-type" evidence="4">
    <location>
        <begin position="7"/>
        <end position="68"/>
    </location>
</feature>
<dbReference type="Gene3D" id="1.10.10.10">
    <property type="entry name" value="Winged helix-like DNA-binding domain superfamily/Winged helix DNA-binding domain"/>
    <property type="match status" value="1"/>
</dbReference>
<keyword evidence="1" id="KW-0805">Transcription regulation</keyword>